<gene>
    <name evidence="1" type="ORF">SAMN05192553_103679</name>
</gene>
<evidence type="ECO:0000313" key="2">
    <source>
        <dbReference type="Proteomes" id="UP000199403"/>
    </source>
</evidence>
<organism evidence="1 2">
    <name type="scientific">Cyclobacterium xiamenense</name>
    <dbReference type="NCBI Taxonomy" id="1297121"/>
    <lineage>
        <taxon>Bacteria</taxon>
        <taxon>Pseudomonadati</taxon>
        <taxon>Bacteroidota</taxon>
        <taxon>Cytophagia</taxon>
        <taxon>Cytophagales</taxon>
        <taxon>Cyclobacteriaceae</taxon>
        <taxon>Cyclobacterium</taxon>
    </lineage>
</organism>
<proteinExistence type="predicted"/>
<dbReference type="OrthoDB" id="663485at2"/>
<dbReference type="Pfam" id="PF17963">
    <property type="entry name" value="Big_9"/>
    <property type="match status" value="1"/>
</dbReference>
<dbReference type="Gene3D" id="2.60.40.3440">
    <property type="match status" value="1"/>
</dbReference>
<dbReference type="AlphaFoldDB" id="A0A1H6YF22"/>
<sequence length="571" mass="63028">MVNSIMPRTFFYRQKLSHWKVFTWIVAAFLVNHLSAFSQSHGGATRIYTDYDGFWTSATGAINPVQPDDSHHLLGFTWQGTVYSTGVNDSQMTLEGVSYSPQVYQAFPVRNVQAKSSGTYIGLGQIYDGVNDGISSPPPFSVPPNLSGFLTDGLQGLDYGTGVANVAAGNVIFDFSGIIDPLQIGDGIPDILVTQFANPSGTLDEIFLTDASGNQVGNSLTINHNGIAVLGQWIADFYELNGNSAAFTNESRDLRLWVADLESFGINMGNYETVRSLRYRLNGSSDLAFAAYKVGVFDIVAANNDEGITTMEEPVVLDVLENDLPEGLLDPTYLTILAHPANGSLSVDTNTGTISYTPNPEFFGMDQFTYEICGAGGLQCDEALVTIEVQQIFLPVDLLNFSGTVHQGKGIALKWATAFEKNSWYYQIQSSTDGKNWVVQGEVEGAGFSSKTTTYRHFLPLSGDGNVFFRLRQVDQDGKTTYSEVWAANFERTQPRELKVYPNPSDRELWLDGGDSCEEEIRIYDLFGREKTNLIKCVTDAPCLNRLEIDRLPQGIYIGIRGEEFFRFEKN</sequence>
<reference evidence="2" key="1">
    <citation type="submission" date="2016-10" db="EMBL/GenBank/DDBJ databases">
        <authorList>
            <person name="Varghese N."/>
            <person name="Submissions S."/>
        </authorList>
    </citation>
    <scope>NUCLEOTIDE SEQUENCE [LARGE SCALE GENOMIC DNA]</scope>
    <source>
        <strain evidence="2">IBRC-M 10761</strain>
    </source>
</reference>
<evidence type="ECO:0000313" key="1">
    <source>
        <dbReference type="EMBL" id="SEJ39839.1"/>
    </source>
</evidence>
<dbReference type="RefSeq" id="WP_092174518.1">
    <property type="nucleotide sequence ID" value="NZ_FNZH01000003.1"/>
</dbReference>
<dbReference type="STRING" id="1416801.SAMN05192553_103679"/>
<evidence type="ECO:0008006" key="3">
    <source>
        <dbReference type="Google" id="ProtNLM"/>
    </source>
</evidence>
<protein>
    <recommendedName>
        <fullName evidence="3">Por secretion system C-terminal sorting domain-containing protein</fullName>
    </recommendedName>
</protein>
<name>A0A1H6YF22_9BACT</name>
<dbReference type="Proteomes" id="UP000199403">
    <property type="component" value="Unassembled WGS sequence"/>
</dbReference>
<keyword evidence="2" id="KW-1185">Reference proteome</keyword>
<accession>A0A1H6YF22</accession>
<dbReference type="EMBL" id="FNZH01000003">
    <property type="protein sequence ID" value="SEJ39839.1"/>
    <property type="molecule type" value="Genomic_DNA"/>
</dbReference>